<sequence>YPMNRLDEILPWNWRPSNTLH</sequence>
<feature type="non-terminal residue" evidence="1">
    <location>
        <position position="1"/>
    </location>
</feature>
<dbReference type="Proteomes" id="UP000001095">
    <property type="component" value="Unassembled WGS sequence"/>
</dbReference>
<protein>
    <recommendedName>
        <fullName evidence="3">Transposase IS66 C-terminal domain-containing protein</fullName>
    </recommendedName>
</protein>
<proteinExistence type="predicted"/>
<dbReference type="HOGENOM" id="CLU_3427297_0_0_5"/>
<comment type="caution">
    <text evidence="1">The sequence shown here is derived from an EMBL/GenBank/DDBJ whole genome shotgun (WGS) entry which is preliminary data.</text>
</comment>
<accession>K8PTM6</accession>
<organism evidence="1 2">
    <name type="scientific">Afipia clevelandensis ATCC 49720</name>
    <dbReference type="NCBI Taxonomy" id="883079"/>
    <lineage>
        <taxon>Bacteria</taxon>
        <taxon>Pseudomonadati</taxon>
        <taxon>Pseudomonadota</taxon>
        <taxon>Alphaproteobacteria</taxon>
        <taxon>Hyphomicrobiales</taxon>
        <taxon>Nitrobacteraceae</taxon>
        <taxon>Afipia</taxon>
    </lineage>
</organism>
<dbReference type="AlphaFoldDB" id="K8PTM6"/>
<reference evidence="1 2" key="1">
    <citation type="submission" date="2012-04" db="EMBL/GenBank/DDBJ databases">
        <title>The Genome Sequence of Afipia clevelandensis ATCC 49720.</title>
        <authorList>
            <consortium name="The Broad Institute Genome Sequencing Platform"/>
            <person name="Earl A."/>
            <person name="Ward D."/>
            <person name="Feldgarden M."/>
            <person name="Gevers D."/>
            <person name="Huys G."/>
            <person name="Walker B."/>
            <person name="Young S.K."/>
            <person name="Zeng Q."/>
            <person name="Gargeya S."/>
            <person name="Fitzgerald M."/>
            <person name="Haas B."/>
            <person name="Abouelleil A."/>
            <person name="Alvarado L."/>
            <person name="Arachchi H.M."/>
            <person name="Berlin A."/>
            <person name="Chapman S.B."/>
            <person name="Goldberg J."/>
            <person name="Griggs A."/>
            <person name="Gujja S."/>
            <person name="Hansen M."/>
            <person name="Howarth C."/>
            <person name="Imamovic A."/>
            <person name="Larimer J."/>
            <person name="McCowen C."/>
            <person name="Montmayeur A."/>
            <person name="Murphy C."/>
            <person name="Neiman D."/>
            <person name="Pearson M."/>
            <person name="Priest M."/>
            <person name="Roberts A."/>
            <person name="Saif S."/>
            <person name="Shea T."/>
            <person name="Sisk P."/>
            <person name="Sykes S."/>
            <person name="Wortman J."/>
            <person name="Nusbaum C."/>
            <person name="Birren B."/>
        </authorList>
    </citation>
    <scope>NUCLEOTIDE SEQUENCE [LARGE SCALE GENOMIC DNA]</scope>
    <source>
        <strain evidence="1 2">ATCC 49720</strain>
    </source>
</reference>
<name>K8PTM6_9BRAD</name>
<gene>
    <name evidence="1" type="ORF">HMPREF9696_00448</name>
</gene>
<dbReference type="EMBL" id="AGWY01000001">
    <property type="protein sequence ID" value="EKS42905.1"/>
    <property type="molecule type" value="Genomic_DNA"/>
</dbReference>
<evidence type="ECO:0000313" key="2">
    <source>
        <dbReference type="Proteomes" id="UP000001095"/>
    </source>
</evidence>
<evidence type="ECO:0008006" key="3">
    <source>
        <dbReference type="Google" id="ProtNLM"/>
    </source>
</evidence>
<keyword evidence="2" id="KW-1185">Reference proteome</keyword>
<evidence type="ECO:0000313" key="1">
    <source>
        <dbReference type="EMBL" id="EKS42905.1"/>
    </source>
</evidence>